<dbReference type="AlphaFoldDB" id="A0A381WY87"/>
<evidence type="ECO:0000256" key="1">
    <source>
        <dbReference type="SAM" id="Phobius"/>
    </source>
</evidence>
<name>A0A381WY87_9ZZZZ</name>
<sequence length="48" mass="5620">MKAFLRKYKKILFIILFILIIPNFILVLINISKNGIKWKGDNSKSPDN</sequence>
<evidence type="ECO:0000313" key="2">
    <source>
        <dbReference type="EMBL" id="SVA57465.1"/>
    </source>
</evidence>
<proteinExistence type="predicted"/>
<protein>
    <submittedName>
        <fullName evidence="2">Uncharacterized protein</fullName>
    </submittedName>
</protein>
<organism evidence="2">
    <name type="scientific">marine metagenome</name>
    <dbReference type="NCBI Taxonomy" id="408172"/>
    <lineage>
        <taxon>unclassified sequences</taxon>
        <taxon>metagenomes</taxon>
        <taxon>ecological metagenomes</taxon>
    </lineage>
</organism>
<keyword evidence="1" id="KW-1133">Transmembrane helix</keyword>
<keyword evidence="1" id="KW-0472">Membrane</keyword>
<accession>A0A381WY87</accession>
<gene>
    <name evidence="2" type="ORF">METZ01_LOCUS110319</name>
</gene>
<reference evidence="2" key="1">
    <citation type="submission" date="2018-05" db="EMBL/GenBank/DDBJ databases">
        <authorList>
            <person name="Lanie J.A."/>
            <person name="Ng W.-L."/>
            <person name="Kazmierczak K.M."/>
            <person name="Andrzejewski T.M."/>
            <person name="Davidsen T.M."/>
            <person name="Wayne K.J."/>
            <person name="Tettelin H."/>
            <person name="Glass J.I."/>
            <person name="Rusch D."/>
            <person name="Podicherti R."/>
            <person name="Tsui H.-C.T."/>
            <person name="Winkler M.E."/>
        </authorList>
    </citation>
    <scope>NUCLEOTIDE SEQUENCE</scope>
</reference>
<keyword evidence="1" id="KW-0812">Transmembrane</keyword>
<dbReference type="EMBL" id="UINC01013272">
    <property type="protein sequence ID" value="SVA57465.1"/>
    <property type="molecule type" value="Genomic_DNA"/>
</dbReference>
<feature type="transmembrane region" description="Helical" evidence="1">
    <location>
        <begin position="12"/>
        <end position="31"/>
    </location>
</feature>